<evidence type="ECO:0000259" key="2">
    <source>
        <dbReference type="SMART" id="SM01080"/>
    </source>
</evidence>
<organism evidence="3 4">
    <name type="scientific">Thermomonas carbonis</name>
    <dbReference type="NCBI Taxonomy" id="1463158"/>
    <lineage>
        <taxon>Bacteria</taxon>
        <taxon>Pseudomonadati</taxon>
        <taxon>Pseudomonadota</taxon>
        <taxon>Gammaproteobacteria</taxon>
        <taxon>Lysobacterales</taxon>
        <taxon>Lysobacteraceae</taxon>
        <taxon>Thermomonas</taxon>
    </lineage>
</organism>
<dbReference type="Proteomes" id="UP000515804">
    <property type="component" value="Chromosome"/>
</dbReference>
<feature type="domain" description="CHASE2" evidence="2">
    <location>
        <begin position="72"/>
        <end position="378"/>
    </location>
</feature>
<dbReference type="EMBL" id="CP060719">
    <property type="protein sequence ID" value="QNN70136.1"/>
    <property type="molecule type" value="Genomic_DNA"/>
</dbReference>
<dbReference type="Pfam" id="PF05226">
    <property type="entry name" value="CHASE2"/>
    <property type="match status" value="1"/>
</dbReference>
<dbReference type="SMART" id="SM01080">
    <property type="entry name" value="CHASE2"/>
    <property type="match status" value="1"/>
</dbReference>
<reference evidence="3 4" key="1">
    <citation type="submission" date="2020-08" db="EMBL/GenBank/DDBJ databases">
        <title>Genome sequence of Thermomonas carbonis KCTC 42013T.</title>
        <authorList>
            <person name="Hyun D.-W."/>
            <person name="Bae J.-W."/>
        </authorList>
    </citation>
    <scope>NUCLEOTIDE SEQUENCE [LARGE SCALE GENOMIC DNA]</scope>
    <source>
        <strain evidence="3 4">KCTC 42013</strain>
    </source>
</reference>
<feature type="transmembrane region" description="Helical" evidence="1">
    <location>
        <begin position="43"/>
        <end position="64"/>
    </location>
</feature>
<protein>
    <submittedName>
        <fullName evidence="3">CHASE2 domain-containing protein</fullName>
    </submittedName>
</protein>
<keyword evidence="1" id="KW-1133">Transmembrane helix</keyword>
<dbReference type="RefSeq" id="WP_187552653.1">
    <property type="nucleotide sequence ID" value="NZ_BMZL01000001.1"/>
</dbReference>
<feature type="transmembrane region" description="Helical" evidence="1">
    <location>
        <begin position="362"/>
        <end position="379"/>
    </location>
</feature>
<name>A0A7G9SQL1_9GAMM</name>
<evidence type="ECO:0000313" key="4">
    <source>
        <dbReference type="Proteomes" id="UP000515804"/>
    </source>
</evidence>
<proteinExistence type="predicted"/>
<evidence type="ECO:0000256" key="1">
    <source>
        <dbReference type="SAM" id="Phobius"/>
    </source>
</evidence>
<accession>A0A7G9SQL1</accession>
<dbReference type="AlphaFoldDB" id="A0A7G9SQL1"/>
<keyword evidence="1" id="KW-0472">Membrane</keyword>
<keyword evidence="4" id="KW-1185">Reference proteome</keyword>
<feature type="transmembrane region" description="Helical" evidence="1">
    <location>
        <begin position="399"/>
        <end position="429"/>
    </location>
</feature>
<evidence type="ECO:0000313" key="3">
    <source>
        <dbReference type="EMBL" id="QNN70136.1"/>
    </source>
</evidence>
<dbReference type="KEGG" id="tcn:H9L16_00295"/>
<sequence>MARRAFKHLQDRIDAVMASAAVWFMDAWTVVERGWRRPLSKLALRLKFAFYPLLAVAALGWLGWDWTHGRSLDAAEDSLFDSVVKLRPVEPKPSGKTVVVEIDECSIEWTRAQGLGGWPWPRSVHADLLDALDRAGVKAVGVDVQFIDRDPDDPDGDGMLDAVAAGGEGRFLFAAERQSADFDEGAQLRASAVPGAFPLGTDPTAQAQNPLVAILPPYGEAMARHSALANISRGQDGVLRDVPLHEVAGDWALPTLPSRVAAQVQNKPTSIYPAKLRVNWRKHNRLPYISAADLLAGEAVCDKGAKLPNLRGAVALVGYTAAGISDSKPTPLNPAMPGVEIWAEATEALLQDSAIWMPPTSFKYLLAALLVLLTSYAFWRGEPHEDVDGVFVATNVSLLLIAFLGLSFFGVFVDIFASIGFVSLCFGLCRLYAAVQRGRAIGNNDYRDEYNPQRHPWLLMARLRFVPNGDIGEFAAVRGKREYRRLLRRQLYAGGEAVMIEGIVERKSWLHDILDDLMLLIWTGTERTQALHAAKRELDQLYRDLNEGDLRLEDHGRVMVCISVAEIDDDNDLTNRGERMRLRELLGQDLNATDEWLLVADNRYILHPSHTLEFSEDATDTTHAEGEDR</sequence>
<keyword evidence="1" id="KW-0812">Transmembrane</keyword>
<gene>
    <name evidence="3" type="ORF">H9L16_00295</name>
</gene>
<dbReference type="InterPro" id="IPR007890">
    <property type="entry name" value="CHASE2"/>
</dbReference>